<name>A0A0H1B7X7_9EURO</name>
<evidence type="ECO:0000256" key="2">
    <source>
        <dbReference type="SAM" id="SignalP"/>
    </source>
</evidence>
<organism evidence="3 4">
    <name type="scientific">Blastomyces silverae</name>
    <dbReference type="NCBI Taxonomy" id="2060906"/>
    <lineage>
        <taxon>Eukaryota</taxon>
        <taxon>Fungi</taxon>
        <taxon>Dikarya</taxon>
        <taxon>Ascomycota</taxon>
        <taxon>Pezizomycotina</taxon>
        <taxon>Eurotiomycetes</taxon>
        <taxon>Eurotiomycetidae</taxon>
        <taxon>Onygenales</taxon>
        <taxon>Ajellomycetaceae</taxon>
        <taxon>Blastomyces</taxon>
    </lineage>
</organism>
<proteinExistence type="predicted"/>
<evidence type="ECO:0008006" key="5">
    <source>
        <dbReference type="Google" id="ProtNLM"/>
    </source>
</evidence>
<feature type="signal peptide" evidence="2">
    <location>
        <begin position="1"/>
        <end position="29"/>
    </location>
</feature>
<evidence type="ECO:0000313" key="4">
    <source>
        <dbReference type="Proteomes" id="UP000053573"/>
    </source>
</evidence>
<comment type="caution">
    <text evidence="3">The sequence shown here is derived from an EMBL/GenBank/DDBJ whole genome shotgun (WGS) entry which is preliminary data.</text>
</comment>
<feature type="chain" id="PRO_5005199279" description="EGF-like domain-containing protein" evidence="2">
    <location>
        <begin position="30"/>
        <end position="101"/>
    </location>
</feature>
<dbReference type="AlphaFoldDB" id="A0A0H1B7X7"/>
<feature type="compositionally biased region" description="Pro residues" evidence="1">
    <location>
        <begin position="54"/>
        <end position="64"/>
    </location>
</feature>
<keyword evidence="4" id="KW-1185">Reference proteome</keyword>
<reference evidence="4" key="1">
    <citation type="journal article" date="2015" name="PLoS Genet.">
        <title>The dynamic genome and transcriptome of the human fungal pathogen Blastomyces and close relative Emmonsia.</title>
        <authorList>
            <person name="Munoz J.F."/>
            <person name="Gauthier G.M."/>
            <person name="Desjardins C.A."/>
            <person name="Gallo J.E."/>
            <person name="Holder J."/>
            <person name="Sullivan T.D."/>
            <person name="Marty A.J."/>
            <person name="Carmen J.C."/>
            <person name="Chen Z."/>
            <person name="Ding L."/>
            <person name="Gujja S."/>
            <person name="Magrini V."/>
            <person name="Misas E."/>
            <person name="Mitreva M."/>
            <person name="Priest M."/>
            <person name="Saif S."/>
            <person name="Whiston E.A."/>
            <person name="Young S."/>
            <person name="Zeng Q."/>
            <person name="Goldman W.E."/>
            <person name="Mardis E.R."/>
            <person name="Taylor J.W."/>
            <person name="McEwen J.G."/>
            <person name="Clay O.K."/>
            <person name="Klein B.S."/>
            <person name="Cuomo C.A."/>
        </authorList>
    </citation>
    <scope>NUCLEOTIDE SEQUENCE [LARGE SCALE GENOMIC DNA]</scope>
    <source>
        <strain evidence="4">UAMH 139</strain>
    </source>
</reference>
<accession>A0A0H1B7X7</accession>
<sequence>MSPYSASRSKNLSGLLLFLFHILFTVTLALPFENTTTLAADQIRKIVPTQTQTPSPPSPSPSPQYTPVCRDPAAAATASGLPCPIDTNCYVSNTSGKLVCH</sequence>
<dbReference type="Proteomes" id="UP000053573">
    <property type="component" value="Unassembled WGS sequence"/>
</dbReference>
<evidence type="ECO:0000313" key="3">
    <source>
        <dbReference type="EMBL" id="KLJ07198.1"/>
    </source>
</evidence>
<gene>
    <name evidence="3" type="ORF">EMPG_17308</name>
</gene>
<feature type="region of interest" description="Disordered" evidence="1">
    <location>
        <begin position="47"/>
        <end position="69"/>
    </location>
</feature>
<protein>
    <recommendedName>
        <fullName evidence="5">EGF-like domain-containing protein</fullName>
    </recommendedName>
</protein>
<evidence type="ECO:0000256" key="1">
    <source>
        <dbReference type="SAM" id="MobiDB-lite"/>
    </source>
</evidence>
<dbReference type="EMBL" id="LDEV01002881">
    <property type="protein sequence ID" value="KLJ07198.1"/>
    <property type="molecule type" value="Genomic_DNA"/>
</dbReference>
<keyword evidence="2" id="KW-0732">Signal</keyword>